<sequence length="262" mass="28887">MGARLEFTTCSKQLDNATARAQLGRLRHLILGSSRVTTIPAVTIGEGWKVSTISAAASGKFCLSKAALIAADTPAIYPWTPGSVTRVEALWRTLVADHVDRQHPALPHREHDFRRQWARESDKARKSCEPSRMPVPHDARETLQRFQDAESKLHIGFGGVEDAEQESDSANEFGFVFRYRRTSYGRTVSRTDADQLGNGPRRLEVGDQVWVLAGANVPFVFRPQARGGYQFIGEAYVHGIMNGEALDAPGAKSEQIDSIATL</sequence>
<keyword evidence="2" id="KW-1185">Reference proteome</keyword>
<dbReference type="EMBL" id="BSXG01000020">
    <property type="protein sequence ID" value="GME25429.1"/>
    <property type="molecule type" value="Genomic_DNA"/>
</dbReference>
<protein>
    <submittedName>
        <fullName evidence="1">Heterokaryon incompatibility protein-domain-containing protein</fullName>
    </submittedName>
</protein>
<proteinExistence type="predicted"/>
<gene>
    <name evidence="1" type="primary">g11274</name>
    <name evidence="1" type="ORF">NpPPO83_00011274</name>
</gene>
<organism evidence="1 2">
    <name type="scientific">Neofusicoccum parvum</name>
    <dbReference type="NCBI Taxonomy" id="310453"/>
    <lineage>
        <taxon>Eukaryota</taxon>
        <taxon>Fungi</taxon>
        <taxon>Dikarya</taxon>
        <taxon>Ascomycota</taxon>
        <taxon>Pezizomycotina</taxon>
        <taxon>Dothideomycetes</taxon>
        <taxon>Dothideomycetes incertae sedis</taxon>
        <taxon>Botryosphaeriales</taxon>
        <taxon>Botryosphaeriaceae</taxon>
        <taxon>Neofusicoccum</taxon>
    </lineage>
</organism>
<name>A0ACB5RY35_9PEZI</name>
<dbReference type="Proteomes" id="UP001165186">
    <property type="component" value="Unassembled WGS sequence"/>
</dbReference>
<reference evidence="1" key="1">
    <citation type="submission" date="2024-09" db="EMBL/GenBank/DDBJ databases">
        <title>Draft Genome Sequences of Neofusicoccum parvum.</title>
        <authorList>
            <person name="Ashida A."/>
            <person name="Camagna M."/>
            <person name="Tanaka A."/>
            <person name="Takemoto D."/>
        </authorList>
    </citation>
    <scope>NUCLEOTIDE SEQUENCE</scope>
    <source>
        <strain evidence="1">PPO83</strain>
    </source>
</reference>
<evidence type="ECO:0000313" key="1">
    <source>
        <dbReference type="EMBL" id="GME25429.1"/>
    </source>
</evidence>
<evidence type="ECO:0000313" key="2">
    <source>
        <dbReference type="Proteomes" id="UP001165186"/>
    </source>
</evidence>
<accession>A0ACB5RY35</accession>
<comment type="caution">
    <text evidence="1">The sequence shown here is derived from an EMBL/GenBank/DDBJ whole genome shotgun (WGS) entry which is preliminary data.</text>
</comment>